<evidence type="ECO:0000313" key="2">
    <source>
        <dbReference type="Proteomes" id="UP000468531"/>
    </source>
</evidence>
<accession>A0A6P1BNN8</accession>
<dbReference type="RefSeq" id="WP_163158162.1">
    <property type="nucleotide sequence ID" value="NZ_VKHP01000120.1"/>
</dbReference>
<name>A0A6P1BNN8_9BRAD</name>
<proteinExistence type="predicted"/>
<feature type="non-terminal residue" evidence="1">
    <location>
        <position position="175"/>
    </location>
</feature>
<organism evidence="1 2">
    <name type="scientific">Bradyrhizobium uaiense</name>
    <dbReference type="NCBI Taxonomy" id="2594946"/>
    <lineage>
        <taxon>Bacteria</taxon>
        <taxon>Pseudomonadati</taxon>
        <taxon>Pseudomonadota</taxon>
        <taxon>Alphaproteobacteria</taxon>
        <taxon>Hyphomicrobiales</taxon>
        <taxon>Nitrobacteraceae</taxon>
        <taxon>Bradyrhizobium</taxon>
    </lineage>
</organism>
<dbReference type="AlphaFoldDB" id="A0A6P1BNN8"/>
<dbReference type="InterPro" id="IPR005371">
    <property type="entry name" value="UPF0181"/>
</dbReference>
<protein>
    <submittedName>
        <fullName evidence="1">YoaH family protein</fullName>
    </submittedName>
</protein>
<keyword evidence="2" id="KW-1185">Reference proteome</keyword>
<dbReference type="Proteomes" id="UP000468531">
    <property type="component" value="Unassembled WGS sequence"/>
</dbReference>
<evidence type="ECO:0000313" key="1">
    <source>
        <dbReference type="EMBL" id="NEU99202.1"/>
    </source>
</evidence>
<sequence length="175" mass="18253">MATLTINGRSVTVDDGFLSLSHEEQQDAVEHIASNLPADKPKEASGLAAGIVHGGTELARGIASTAKRFTGVGDGGKQLEDPNYVPANVTNGSWNPLNWSPSQIPQKVAESLPTTAAATNPLWYPQPAIACTAPSCLFTVPAETFGPPACFRPCSTNSGSEALRSGPLRVLGTIW</sequence>
<comment type="caution">
    <text evidence="1">The sequence shown here is derived from an EMBL/GenBank/DDBJ whole genome shotgun (WGS) entry which is preliminary data.</text>
</comment>
<reference evidence="1 2" key="1">
    <citation type="journal article" date="2020" name="Arch. Microbiol.">
        <title>Bradyrhizobium uaiense sp. nov., a new highly efficient cowpea symbiont.</title>
        <authorList>
            <person name="Cabral Michel D."/>
            <person name="Azarias Guimaraes A."/>
            <person name="Martins da Costa E."/>
            <person name="Soares de Carvalho T."/>
            <person name="Balsanelli E."/>
            <person name="Willems A."/>
            <person name="Maltempi de Souza E."/>
            <person name="de Souza Moreira F.M."/>
        </authorList>
    </citation>
    <scope>NUCLEOTIDE SEQUENCE [LARGE SCALE GENOMIC DNA]</scope>
    <source>
        <strain evidence="1 2">UFLA 03-164</strain>
    </source>
</reference>
<dbReference type="Pfam" id="PF03701">
    <property type="entry name" value="UPF0181"/>
    <property type="match status" value="1"/>
</dbReference>
<dbReference type="EMBL" id="VKHP01000120">
    <property type="protein sequence ID" value="NEU99202.1"/>
    <property type="molecule type" value="Genomic_DNA"/>
</dbReference>
<gene>
    <name evidence="1" type="ORF">FNJ47_26090</name>
</gene>